<dbReference type="GO" id="GO:0006891">
    <property type="term" value="P:intra-Golgi vesicle-mediated transport"/>
    <property type="evidence" value="ECO:0007669"/>
    <property type="project" value="TreeGrafter"/>
</dbReference>
<dbReference type="GO" id="GO:1990071">
    <property type="term" value="C:TRAPPII protein complex"/>
    <property type="evidence" value="ECO:0007669"/>
    <property type="project" value="InterPro"/>
</dbReference>
<gene>
    <name evidence="6" type="ORF">SADUNF_Sadunf11G0087400</name>
</gene>
<evidence type="ECO:0000259" key="5">
    <source>
        <dbReference type="Pfam" id="PF23036"/>
    </source>
</evidence>
<evidence type="ECO:0008006" key="8">
    <source>
        <dbReference type="Google" id="ProtNLM"/>
    </source>
</evidence>
<dbReference type="Proteomes" id="UP000657918">
    <property type="component" value="Chromosome 11"/>
</dbReference>
<feature type="domain" description="TRAPPC10/Trs130 N-terminal" evidence="5">
    <location>
        <begin position="16"/>
        <end position="316"/>
    </location>
</feature>
<dbReference type="InterPro" id="IPR045126">
    <property type="entry name" value="TRAPPC10/Trs130"/>
</dbReference>
<dbReference type="OrthoDB" id="10256906at2759"/>
<keyword evidence="2" id="KW-0813">Transport</keyword>
<keyword evidence="7" id="KW-1185">Reference proteome</keyword>
<evidence type="ECO:0000313" key="6">
    <source>
        <dbReference type="EMBL" id="KAF9672854.1"/>
    </source>
</evidence>
<dbReference type="Pfam" id="PF23036">
    <property type="entry name" value="TRAPPC10_1st"/>
    <property type="match status" value="1"/>
</dbReference>
<evidence type="ECO:0000256" key="2">
    <source>
        <dbReference type="ARBA" id="ARBA00022448"/>
    </source>
</evidence>
<dbReference type="GO" id="GO:0034498">
    <property type="term" value="P:early endosome to Golgi transport"/>
    <property type="evidence" value="ECO:0007669"/>
    <property type="project" value="TreeGrafter"/>
</dbReference>
<evidence type="ECO:0000259" key="4">
    <source>
        <dbReference type="Pfam" id="PF12584"/>
    </source>
</evidence>
<proteinExistence type="predicted"/>
<keyword evidence="3" id="KW-0333">Golgi apparatus</keyword>
<accession>A0A835JQU9</accession>
<reference evidence="6 7" key="1">
    <citation type="submission" date="2020-10" db="EMBL/GenBank/DDBJ databases">
        <title>Plant Genome Project.</title>
        <authorList>
            <person name="Zhang R.-G."/>
        </authorList>
    </citation>
    <scope>NUCLEOTIDE SEQUENCE [LARGE SCALE GENOMIC DNA]</scope>
    <source>
        <strain evidence="6">FAFU-HL-1</strain>
        <tissue evidence="6">Leaf</tissue>
    </source>
</reference>
<dbReference type="EMBL" id="JADGMS010000011">
    <property type="protein sequence ID" value="KAF9672854.1"/>
    <property type="molecule type" value="Genomic_DNA"/>
</dbReference>
<protein>
    <recommendedName>
        <fullName evidence="8">Trafficking protein particle complex II-specific subunit 130 homolog</fullName>
    </recommendedName>
</protein>
<feature type="domain" description="TRAPPC10/Trs130 C-terminal" evidence="4">
    <location>
        <begin position="1197"/>
        <end position="1279"/>
    </location>
</feature>
<sequence>MANYLAQFQTIKNSCDHIVIAVEDVSDLWPNIKSGFEERVPIKRASLNNKTRNPVLVENFPCEFILTTDSRLRSRFPQEQSLFWFREPYATIVLVTCEDLDEFKTILKPRLKLIVQNDEKEWFIVFVSRAHPSNDNAVKMAKKVYAKLEVDFSTKKRERCCKYDIHGPEANFWDDLESKIMECVRNTLDRRVQFYEDEIRKLTEQRFMPVWNFCNFFILKESLAFMFEMAHLYEDALREYDELELCYLETVNMPGKQREFGGVDHGDDWAALLNHENKPLTQIVQDDSFREFEFRQYLFSYQSKLLFKLNRPFEVASRGHSFIIGFSKALTLHENMLPFCMREVWVITACLALINATASRNYDGLVAPDIEKEFYRLKGDLYSLCRVKFMRLAYLIGYGADIEKSPVNSALLSMLPWPKPPVWPSVPPDASPEVLEKEKVILQATPKIKHFGIQRKPLPVEPSVLLREANRRRASLSAGNVFEVFDGRPALIDGSASDASSRIPLSKKMNTISMLRTNSSPGTFDGSVDRPMRLAEIYVAAEHALKHTISDADLWKALSSVEEFEKKYLELTKGAADNYHHSWWKRHGVVLDGEIAAVCFGHGNFDLAAKSYEKVCALYAGEGWQDLLADVLPNLAECQKMLNDQAGYLASCVKLLSLDKGLFSTKERQAFQAEVLRLARSEMKDPVPLDVSSLITFSGNPGPPLELCDGDPGILSVTVWSGFPDDITLDSLSLTLTATFNADEGAKALRSSTATILKPGRNTITLALPPQRPGSYVLGALTGQIGQLRFRSHSFSKGGPADSDDFMSYEKPTKPILKVFKPRPLVDLAAAISSALLINETQWVGVIVRPIDYSLKGAVLYIDTGPGLNIEESHVIEMETCVKISQSSAEMMNCKGTQKDCSLAPIKEFQQLKLHNGRIEFPAWASDTNSVIWIPVRAISDSLPRGSSSVTPQKQSNLDGMRTIALKLEFGVSHNQIFERHLHFTDPFHVSTRVADKCNDGTLLLQVILHSQVKATLTIYDAWLELQDGFIHTGQGTGRPTSSFFPLMISPTSRAGIMFSIRLGKVIDKDTSFIHKACYYVETKHRAFNVIRSKAVQGSCHGTLNDLMSRLKFEFASCLKKFSWITDEVEALETESILNIRYGISGERTNGAHPPVAVDGIETEDARQDLLFKSAIVLQRPVLDPCLAVGFLPLPSTGLSVGQLITMQWRVERLKGPEDNGISEHNGEVLYEVSANSENWMLAGRKRGHVTLSTIQGSRIVISVLCVPLVAGYVRPPQLGLPEVDESNISCNPPGPHLVCVMPPALSSSFCIPP</sequence>
<dbReference type="InterPro" id="IPR056913">
    <property type="entry name" value="TRAPPC10/Trs130_N"/>
</dbReference>
<name>A0A835JQU9_9ROSI</name>
<evidence type="ECO:0000256" key="3">
    <source>
        <dbReference type="ARBA" id="ARBA00023034"/>
    </source>
</evidence>
<dbReference type="InterPro" id="IPR022233">
    <property type="entry name" value="TRAPPC10/Trs130_C"/>
</dbReference>
<evidence type="ECO:0000256" key="1">
    <source>
        <dbReference type="ARBA" id="ARBA00004555"/>
    </source>
</evidence>
<evidence type="ECO:0000313" key="7">
    <source>
        <dbReference type="Proteomes" id="UP000657918"/>
    </source>
</evidence>
<organism evidence="6 7">
    <name type="scientific">Salix dunnii</name>
    <dbReference type="NCBI Taxonomy" id="1413687"/>
    <lineage>
        <taxon>Eukaryota</taxon>
        <taxon>Viridiplantae</taxon>
        <taxon>Streptophyta</taxon>
        <taxon>Embryophyta</taxon>
        <taxon>Tracheophyta</taxon>
        <taxon>Spermatophyta</taxon>
        <taxon>Magnoliopsida</taxon>
        <taxon>eudicotyledons</taxon>
        <taxon>Gunneridae</taxon>
        <taxon>Pentapetalae</taxon>
        <taxon>rosids</taxon>
        <taxon>fabids</taxon>
        <taxon>Malpighiales</taxon>
        <taxon>Salicaceae</taxon>
        <taxon>Saliceae</taxon>
        <taxon>Salix</taxon>
    </lineage>
</organism>
<comment type="subcellular location">
    <subcellularLocation>
        <location evidence="1">Golgi apparatus</location>
    </subcellularLocation>
</comment>
<comment type="caution">
    <text evidence="6">The sequence shown here is derived from an EMBL/GenBank/DDBJ whole genome shotgun (WGS) entry which is preliminary data.</text>
</comment>
<dbReference type="PANTHER" id="PTHR13251:SF3">
    <property type="entry name" value="TRAFFICKING PROTEIN PARTICLE COMPLEX SUBUNIT 10"/>
    <property type="match status" value="1"/>
</dbReference>
<dbReference type="GO" id="GO:0005829">
    <property type="term" value="C:cytosol"/>
    <property type="evidence" value="ECO:0007669"/>
    <property type="project" value="GOC"/>
</dbReference>
<dbReference type="PANTHER" id="PTHR13251">
    <property type="entry name" value="EPILEPSY HOLOPROSENCEPHALY CANDIDATE 1/TMEM1"/>
    <property type="match status" value="1"/>
</dbReference>
<dbReference type="Pfam" id="PF12584">
    <property type="entry name" value="TRAPPC10"/>
    <property type="match status" value="1"/>
</dbReference>